<accession>A0A2P6V2M1</accession>
<organism evidence="1 2">
    <name type="scientific">Micractinium conductrix</name>
    <dbReference type="NCBI Taxonomy" id="554055"/>
    <lineage>
        <taxon>Eukaryota</taxon>
        <taxon>Viridiplantae</taxon>
        <taxon>Chlorophyta</taxon>
        <taxon>core chlorophytes</taxon>
        <taxon>Trebouxiophyceae</taxon>
        <taxon>Chlorellales</taxon>
        <taxon>Chlorellaceae</taxon>
        <taxon>Chlorella clade</taxon>
        <taxon>Micractinium</taxon>
    </lineage>
</organism>
<gene>
    <name evidence="1" type="ORF">C2E20_8077</name>
</gene>
<reference evidence="1 2" key="1">
    <citation type="journal article" date="2018" name="Plant J.">
        <title>Genome sequences of Chlorella sorokiniana UTEX 1602 and Micractinium conductrix SAG 241.80: implications to maltose excretion by a green alga.</title>
        <authorList>
            <person name="Arriola M.B."/>
            <person name="Velmurugan N."/>
            <person name="Zhang Y."/>
            <person name="Plunkett M.H."/>
            <person name="Hondzo H."/>
            <person name="Barney B.M."/>
        </authorList>
    </citation>
    <scope>NUCLEOTIDE SEQUENCE [LARGE SCALE GENOMIC DNA]</scope>
    <source>
        <strain evidence="1 2">SAG 241.80</strain>
    </source>
</reference>
<dbReference type="AlphaFoldDB" id="A0A2P6V2M1"/>
<evidence type="ECO:0000313" key="2">
    <source>
        <dbReference type="Proteomes" id="UP000239649"/>
    </source>
</evidence>
<keyword evidence="1" id="KW-0808">Transferase</keyword>
<comment type="caution">
    <text evidence="1">The sequence shown here is derived from an EMBL/GenBank/DDBJ whole genome shotgun (WGS) entry which is preliminary data.</text>
</comment>
<name>A0A2P6V2M1_9CHLO</name>
<protein>
    <submittedName>
        <fullName evidence="1">Galactosyl transferase</fullName>
    </submittedName>
</protein>
<keyword evidence="2" id="KW-1185">Reference proteome</keyword>
<dbReference type="Gene3D" id="3.90.550.10">
    <property type="entry name" value="Spore Coat Polysaccharide Biosynthesis Protein SpsA, Chain A"/>
    <property type="match status" value="1"/>
</dbReference>
<proteinExistence type="predicted"/>
<dbReference type="InterPro" id="IPR029044">
    <property type="entry name" value="Nucleotide-diphossugar_trans"/>
</dbReference>
<evidence type="ECO:0000313" key="1">
    <source>
        <dbReference type="EMBL" id="PSC68339.1"/>
    </source>
</evidence>
<dbReference type="GO" id="GO:0016740">
    <property type="term" value="F:transferase activity"/>
    <property type="evidence" value="ECO:0007669"/>
    <property type="project" value="UniProtKB-KW"/>
</dbReference>
<dbReference type="Proteomes" id="UP000239649">
    <property type="component" value="Unassembled WGS sequence"/>
</dbReference>
<dbReference type="EMBL" id="LHPF02000038">
    <property type="protein sequence ID" value="PSC68339.1"/>
    <property type="molecule type" value="Genomic_DNA"/>
</dbReference>
<dbReference type="OrthoDB" id="3763672at2759"/>
<sequence length="320" mass="36189">MNTREPRDGSSTAVAWGRQSSRKLGRNLVLALSFCAILMVRWTRRGQEAVSAGRSPAPADVCILHTSNYELGDNDLADSSMYAWGQYAERHGYRYIRMLVQPTAPPKAPKGMVRCSIIWRKVEAVARLLPQCPLLLLLDLDVVMVNASMPLDVLLQRWGFGERNLVLQPEDPGFPRDWVEWPDGSRHISGNTGLLLFRRHPRTAEIVEQWGACPREVPGCREVLRGFPCEQGVWNRFVRPTLRPGELVLAPCDEANGYPGARIDHLQQDANCTGRFIRHYWYYKERAQDEFEGQLTDGARGLVLKRLKSSGGLQRLDAPE</sequence>